<keyword evidence="2" id="KW-1185">Reference proteome</keyword>
<proteinExistence type="predicted"/>
<evidence type="ECO:0000313" key="1">
    <source>
        <dbReference type="EMBL" id="KAB8301491.1"/>
    </source>
</evidence>
<organism evidence="1 2">
    <name type="scientific">Monilinia laxa</name>
    <name type="common">Brown rot fungus</name>
    <name type="synonym">Sclerotinia laxa</name>
    <dbReference type="NCBI Taxonomy" id="61186"/>
    <lineage>
        <taxon>Eukaryota</taxon>
        <taxon>Fungi</taxon>
        <taxon>Dikarya</taxon>
        <taxon>Ascomycota</taxon>
        <taxon>Pezizomycotina</taxon>
        <taxon>Leotiomycetes</taxon>
        <taxon>Helotiales</taxon>
        <taxon>Sclerotiniaceae</taxon>
        <taxon>Monilinia</taxon>
    </lineage>
</organism>
<reference evidence="1 2" key="1">
    <citation type="submission" date="2019-06" db="EMBL/GenBank/DDBJ databases">
        <title>Genome Sequence of the Brown Rot Fungal Pathogen Monilinia laxa.</title>
        <authorList>
            <person name="De Miccolis Angelini R.M."/>
            <person name="Landi L."/>
            <person name="Abate D."/>
            <person name="Pollastro S."/>
            <person name="Romanazzi G."/>
            <person name="Faretra F."/>
        </authorList>
    </citation>
    <scope>NUCLEOTIDE SEQUENCE [LARGE SCALE GENOMIC DNA]</scope>
    <source>
        <strain evidence="1 2">Mlax316</strain>
    </source>
</reference>
<evidence type="ECO:0000313" key="2">
    <source>
        <dbReference type="Proteomes" id="UP000326757"/>
    </source>
</evidence>
<protein>
    <submittedName>
        <fullName evidence="1">Uncharacterized protein</fullName>
    </submittedName>
</protein>
<dbReference type="EMBL" id="VIGI01000004">
    <property type="protein sequence ID" value="KAB8301491.1"/>
    <property type="molecule type" value="Genomic_DNA"/>
</dbReference>
<dbReference type="AlphaFoldDB" id="A0A5N6KDJ5"/>
<gene>
    <name evidence="1" type="ORF">EYC80_003346</name>
</gene>
<dbReference type="Proteomes" id="UP000326757">
    <property type="component" value="Unassembled WGS sequence"/>
</dbReference>
<accession>A0A5N6KDJ5</accession>
<sequence>MYVPLYSTFNIQHSTRQTTYQSSPLPMYHPVQHIRTSLLLDHHVSQSDIISNTDVRTVSSITPCTNPSIHSSIHPNHFVLHPISS</sequence>
<name>A0A5N6KDJ5_MONLA</name>
<comment type="caution">
    <text evidence="1">The sequence shown here is derived from an EMBL/GenBank/DDBJ whole genome shotgun (WGS) entry which is preliminary data.</text>
</comment>